<accession>A0A3P6XYX7</accession>
<dbReference type="AlphaFoldDB" id="A0A3P6XYX7"/>
<evidence type="ECO:0000313" key="1">
    <source>
        <dbReference type="EMBL" id="VDL19414.1"/>
    </source>
</evidence>
<evidence type="ECO:0000313" key="2">
    <source>
        <dbReference type="Proteomes" id="UP000274504"/>
    </source>
</evidence>
<dbReference type="Proteomes" id="UP000274504">
    <property type="component" value="Unassembled WGS sequence"/>
</dbReference>
<name>A0A3P6XYX7_HYMDI</name>
<gene>
    <name evidence="1" type="ORF">HDID_LOCUS1953</name>
</gene>
<sequence>MQESTKLIWRVKHYSRNHEKCIYFTEDYINKANFTRILFYLFLLHGCD</sequence>
<reference evidence="1 2" key="1">
    <citation type="submission" date="2018-11" db="EMBL/GenBank/DDBJ databases">
        <authorList>
            <consortium name="Pathogen Informatics"/>
        </authorList>
    </citation>
    <scope>NUCLEOTIDE SEQUENCE [LARGE SCALE GENOMIC DNA]</scope>
</reference>
<organism evidence="1 2">
    <name type="scientific">Hymenolepis diminuta</name>
    <name type="common">Rat tapeworm</name>
    <dbReference type="NCBI Taxonomy" id="6216"/>
    <lineage>
        <taxon>Eukaryota</taxon>
        <taxon>Metazoa</taxon>
        <taxon>Spiralia</taxon>
        <taxon>Lophotrochozoa</taxon>
        <taxon>Platyhelminthes</taxon>
        <taxon>Cestoda</taxon>
        <taxon>Eucestoda</taxon>
        <taxon>Cyclophyllidea</taxon>
        <taxon>Hymenolepididae</taxon>
        <taxon>Hymenolepis</taxon>
    </lineage>
</organism>
<proteinExistence type="predicted"/>
<protein>
    <submittedName>
        <fullName evidence="1">Uncharacterized protein</fullName>
    </submittedName>
</protein>
<dbReference type="EMBL" id="UYSG01000421">
    <property type="protein sequence ID" value="VDL19414.1"/>
    <property type="molecule type" value="Genomic_DNA"/>
</dbReference>